<proteinExistence type="predicted"/>
<name>Q9SJ63_ARATH</name>
<reference evidence="1" key="2">
    <citation type="submission" date="2000-03" db="EMBL/GenBank/DDBJ databases">
        <authorList>
            <person name="Lin X."/>
            <person name="Kaul S."/>
            <person name="Shea T.P."/>
            <person name="Fujii C.Y."/>
            <person name="Shen M."/>
            <person name="VanAken S.E."/>
            <person name="Barnstead M.E."/>
            <person name="Mason T.M."/>
            <person name="Bowman C.L."/>
            <person name="Ronning C.M."/>
            <person name="Benito M.-I."/>
            <person name="Carrera A.J."/>
            <person name="Creasy T.H."/>
            <person name="Buell C.R."/>
            <person name="Town C.D."/>
            <person name="Nierman W.C."/>
            <person name="Fraser C.M."/>
            <person name="Venter J.C."/>
        </authorList>
    </citation>
    <scope>NUCLEOTIDE SEQUENCE</scope>
</reference>
<dbReference type="AlphaFoldDB" id="Q9SJ63"/>
<sequence>MIIKKLQIEHANNNEPKNHIIYIFNSFFFFSTCLQN</sequence>
<dbReference type="EMBL" id="AC007017">
    <property type="protein sequence ID" value="AAD21470.1"/>
    <property type="molecule type" value="Genomic_DNA"/>
</dbReference>
<evidence type="ECO:0000313" key="1">
    <source>
        <dbReference type="EMBL" id="AAD21470.1"/>
    </source>
</evidence>
<dbReference type="PIR" id="A84774">
    <property type="entry name" value="A84774"/>
</dbReference>
<protein>
    <submittedName>
        <fullName evidence="1">Uncharacterized protein At2g35870</fullName>
    </submittedName>
</protein>
<accession>Q9SJ63</accession>
<reference key="1">
    <citation type="journal article" date="1999" name="Nature">
        <title>Sequence and analysis of chromosome 2 of the plant Arabidopsis thaliana.</title>
        <authorList>
            <person name="Lin X."/>
            <person name="Kaul S."/>
            <person name="Rounsley S."/>
            <person name="Shea T.P."/>
            <person name="Benito M.I."/>
            <person name="Town C.D."/>
            <person name="Fujii C.Y."/>
            <person name="Mason T."/>
            <person name="Bowman C.L."/>
            <person name="Barnstead M."/>
            <person name="Feldblyum T.V."/>
            <person name="Buell C.R."/>
            <person name="Ketchum K.A."/>
            <person name="Lee J."/>
            <person name="Ronning C.M."/>
            <person name="Koo H.L."/>
            <person name="Moffat K.S."/>
            <person name="Cronin L.A."/>
            <person name="Shen M."/>
            <person name="Pai G."/>
            <person name="Van Aken S."/>
            <person name="Umayam L."/>
            <person name="Tallon L.J."/>
            <person name="Gill J.E."/>
            <person name="Adams M.D."/>
            <person name="Carrera A.J."/>
            <person name="Creasy T.H."/>
            <person name="Goodman H.M."/>
            <person name="Somerville C.R."/>
            <person name="Copenhaver G.P."/>
            <person name="Preuss D."/>
            <person name="Nierman W.C."/>
            <person name="White O."/>
            <person name="Eisen J.A."/>
            <person name="Salzberg S.L."/>
            <person name="Fraser C.M."/>
            <person name="Venter J.C."/>
        </authorList>
    </citation>
    <scope>NUCLEOTIDE SEQUENCE [LARGE SCALE GENOMIC DNA]</scope>
    <source>
        <strain>cv. Columbia</strain>
    </source>
</reference>
<reference evidence="1" key="3">
    <citation type="submission" date="2002-02" db="EMBL/GenBank/DDBJ databases">
        <authorList>
            <person name="Town C.D."/>
            <person name="Kaul S."/>
        </authorList>
    </citation>
    <scope>NUCLEOTIDE SEQUENCE</scope>
</reference>
<organism evidence="1">
    <name type="scientific">Arabidopsis thaliana</name>
    <name type="common">Mouse-ear cress</name>
    <dbReference type="NCBI Taxonomy" id="3702"/>
    <lineage>
        <taxon>Eukaryota</taxon>
        <taxon>Viridiplantae</taxon>
        <taxon>Streptophyta</taxon>
        <taxon>Embryophyta</taxon>
        <taxon>Tracheophyta</taxon>
        <taxon>Spermatophyta</taxon>
        <taxon>Magnoliopsida</taxon>
        <taxon>eudicotyledons</taxon>
        <taxon>Gunneridae</taxon>
        <taxon>Pentapetalae</taxon>
        <taxon>rosids</taxon>
        <taxon>malvids</taxon>
        <taxon>Brassicales</taxon>
        <taxon>Brassicaceae</taxon>
        <taxon>Camelineae</taxon>
        <taxon>Arabidopsis</taxon>
    </lineage>
</organism>